<protein>
    <submittedName>
        <fullName evidence="2">Uncharacterized protein</fullName>
    </submittedName>
</protein>
<reference evidence="2 3" key="1">
    <citation type="journal article" date="2016" name="Mol. Biol. Evol.">
        <title>Comparative Genomics of Early-Diverging Mushroom-Forming Fungi Provides Insights into the Origins of Lignocellulose Decay Capabilities.</title>
        <authorList>
            <person name="Nagy L.G."/>
            <person name="Riley R."/>
            <person name="Tritt A."/>
            <person name="Adam C."/>
            <person name="Daum C."/>
            <person name="Floudas D."/>
            <person name="Sun H."/>
            <person name="Yadav J.S."/>
            <person name="Pangilinan J."/>
            <person name="Larsson K.H."/>
            <person name="Matsuura K."/>
            <person name="Barry K."/>
            <person name="Labutti K."/>
            <person name="Kuo R."/>
            <person name="Ohm R.A."/>
            <person name="Bhattacharya S.S."/>
            <person name="Shirouzu T."/>
            <person name="Yoshinaga Y."/>
            <person name="Martin F.M."/>
            <person name="Grigoriev I.V."/>
            <person name="Hibbett D.S."/>
        </authorList>
    </citation>
    <scope>NUCLEOTIDE SEQUENCE [LARGE SCALE GENOMIC DNA]</scope>
    <source>
        <strain evidence="2 3">CBS 109695</strain>
    </source>
</reference>
<dbReference type="Proteomes" id="UP000076532">
    <property type="component" value="Unassembled WGS sequence"/>
</dbReference>
<dbReference type="EMBL" id="KV417508">
    <property type="protein sequence ID" value="KZP27495.1"/>
    <property type="molecule type" value="Genomic_DNA"/>
</dbReference>
<sequence length="353" mass="38615">MSSSPFADTLTSTPSRPPSPSTKSTSSSAHANPVSAFKYLAEKLRNARDALVAKGLYLGTGGIANEVKWAPVGHGHLLVTTETAEMIQHAQDDHAADPDANPMPDVSPAILSAVVLITEEDFWMTSCGMWKGPTAITPTFADVKPTCTGGSPDHELFANDFRTVCGNVNTVMNMGRTPGFKNIKGVKVGTANGLNPKLKFRHVLFERIDDSPDDTAGPHVLANHNPDDIPSEFTIAEWPARYDEAKQAFKTMVHTHRVNYINAFDMHGRLITPREYRASLPGALAQIHFTMNHWSIPGKRNEPASDVFSADIYSIRVLVPPKAKGPITPKKRLFSNMEPMTPDITPRKLIKKN</sequence>
<accession>A0A166QSQ7</accession>
<evidence type="ECO:0000313" key="2">
    <source>
        <dbReference type="EMBL" id="KZP27495.1"/>
    </source>
</evidence>
<feature type="compositionally biased region" description="Polar residues" evidence="1">
    <location>
        <begin position="1"/>
        <end position="10"/>
    </location>
</feature>
<gene>
    <name evidence="2" type="ORF">FIBSPDRAFT_948426</name>
</gene>
<feature type="region of interest" description="Disordered" evidence="1">
    <location>
        <begin position="1"/>
        <end position="29"/>
    </location>
</feature>
<organism evidence="2 3">
    <name type="scientific">Athelia psychrophila</name>
    <dbReference type="NCBI Taxonomy" id="1759441"/>
    <lineage>
        <taxon>Eukaryota</taxon>
        <taxon>Fungi</taxon>
        <taxon>Dikarya</taxon>
        <taxon>Basidiomycota</taxon>
        <taxon>Agaricomycotina</taxon>
        <taxon>Agaricomycetes</taxon>
        <taxon>Agaricomycetidae</taxon>
        <taxon>Atheliales</taxon>
        <taxon>Atheliaceae</taxon>
        <taxon>Athelia</taxon>
    </lineage>
</organism>
<keyword evidence="3" id="KW-1185">Reference proteome</keyword>
<evidence type="ECO:0000256" key="1">
    <source>
        <dbReference type="SAM" id="MobiDB-lite"/>
    </source>
</evidence>
<dbReference type="OrthoDB" id="3265368at2759"/>
<evidence type="ECO:0000313" key="3">
    <source>
        <dbReference type="Proteomes" id="UP000076532"/>
    </source>
</evidence>
<dbReference type="AlphaFoldDB" id="A0A166QSQ7"/>
<name>A0A166QSQ7_9AGAM</name>
<proteinExistence type="predicted"/>